<evidence type="ECO:0000313" key="2">
    <source>
        <dbReference type="EMBL" id="KAG1794865.1"/>
    </source>
</evidence>
<dbReference type="RefSeq" id="XP_041160904.1">
    <property type="nucleotide sequence ID" value="XM_041306489.1"/>
</dbReference>
<dbReference type="EMBL" id="JABBWE010000024">
    <property type="protein sequence ID" value="KAG1794865.1"/>
    <property type="molecule type" value="Genomic_DNA"/>
</dbReference>
<protein>
    <recommendedName>
        <fullName evidence="4">C2H2-type domain-containing protein</fullName>
    </recommendedName>
</protein>
<sequence>MNSSRSTPQNPSSLRSGQALDQHSTRLALQSCLKHLDRLEYRVHEEIQGVRSLFRELLDNCQSDATTENSGGCNSTVDSKAGFDDLNIIHCLVPQPAPHGTSFRVTGLLSEGTGSPQGLLPHNARSSANYVTHPQHSMYSEAFSASCDPRVTELPSDNVDPHLDLSLCGTPDYGYEPAVPPFQGIYFEEHVLSSSSARLRPDVQLFVPVVQASQAKDKVKCTWDGCSALVNKDNLTRHVGEVHEGKIKAVCADCGREFKRPYQMNEHILSTRCGKS</sequence>
<dbReference type="AlphaFoldDB" id="A0A9P7ARC8"/>
<dbReference type="OrthoDB" id="3994630at2759"/>
<evidence type="ECO:0008006" key="4">
    <source>
        <dbReference type="Google" id="ProtNLM"/>
    </source>
</evidence>
<reference evidence="2" key="1">
    <citation type="journal article" date="2020" name="New Phytol.">
        <title>Comparative genomics reveals dynamic genome evolution in host specialist ectomycorrhizal fungi.</title>
        <authorList>
            <person name="Lofgren L.A."/>
            <person name="Nguyen N.H."/>
            <person name="Vilgalys R."/>
            <person name="Ruytinx J."/>
            <person name="Liao H.L."/>
            <person name="Branco S."/>
            <person name="Kuo A."/>
            <person name="LaButti K."/>
            <person name="Lipzen A."/>
            <person name="Andreopoulos W."/>
            <person name="Pangilinan J."/>
            <person name="Riley R."/>
            <person name="Hundley H."/>
            <person name="Na H."/>
            <person name="Barry K."/>
            <person name="Grigoriev I.V."/>
            <person name="Stajich J.E."/>
            <person name="Kennedy P.G."/>
        </authorList>
    </citation>
    <scope>NUCLEOTIDE SEQUENCE</scope>
    <source>
        <strain evidence="2">S12</strain>
    </source>
</reference>
<keyword evidence="3" id="KW-1185">Reference proteome</keyword>
<evidence type="ECO:0000313" key="3">
    <source>
        <dbReference type="Proteomes" id="UP000719766"/>
    </source>
</evidence>
<comment type="caution">
    <text evidence="2">The sequence shown here is derived from an EMBL/GenBank/DDBJ whole genome shotgun (WGS) entry which is preliminary data.</text>
</comment>
<proteinExistence type="predicted"/>
<accession>A0A9P7ARC8</accession>
<dbReference type="GeneID" id="64600253"/>
<gene>
    <name evidence="2" type="ORF">HD556DRAFT_1442651</name>
</gene>
<feature type="region of interest" description="Disordered" evidence="1">
    <location>
        <begin position="1"/>
        <end position="20"/>
    </location>
</feature>
<dbReference type="Gene3D" id="3.30.160.60">
    <property type="entry name" value="Classic Zinc Finger"/>
    <property type="match status" value="1"/>
</dbReference>
<name>A0A9P7ARC8_9AGAM</name>
<organism evidence="2 3">
    <name type="scientific">Suillus plorans</name>
    <dbReference type="NCBI Taxonomy" id="116603"/>
    <lineage>
        <taxon>Eukaryota</taxon>
        <taxon>Fungi</taxon>
        <taxon>Dikarya</taxon>
        <taxon>Basidiomycota</taxon>
        <taxon>Agaricomycotina</taxon>
        <taxon>Agaricomycetes</taxon>
        <taxon>Agaricomycetidae</taxon>
        <taxon>Boletales</taxon>
        <taxon>Suillineae</taxon>
        <taxon>Suillaceae</taxon>
        <taxon>Suillus</taxon>
    </lineage>
</organism>
<dbReference type="Proteomes" id="UP000719766">
    <property type="component" value="Unassembled WGS sequence"/>
</dbReference>
<evidence type="ECO:0000256" key="1">
    <source>
        <dbReference type="SAM" id="MobiDB-lite"/>
    </source>
</evidence>